<accession>A0AAW6HNJ1</accession>
<evidence type="ECO:0000313" key="3">
    <source>
        <dbReference type="EMBL" id="MDC4183407.1"/>
    </source>
</evidence>
<dbReference type="Proteomes" id="UP001216384">
    <property type="component" value="Unassembled WGS sequence"/>
</dbReference>
<evidence type="ECO:0000313" key="2">
    <source>
        <dbReference type="EMBL" id="MDC4182036.1"/>
    </source>
</evidence>
<dbReference type="EMBL" id="JAJHZM010000011">
    <property type="protein sequence ID" value="MDC4182036.1"/>
    <property type="molecule type" value="Genomic_DNA"/>
</dbReference>
<name>A0AAW6HNJ1_9MOLU</name>
<keyword evidence="1" id="KW-0812">Transmembrane</keyword>
<evidence type="ECO:0000313" key="5">
    <source>
        <dbReference type="Proteomes" id="UP001220940"/>
    </source>
</evidence>
<keyword evidence="1" id="KW-0472">Membrane</keyword>
<reference evidence="3 5" key="1">
    <citation type="submission" date="2021-11" db="EMBL/GenBank/DDBJ databases">
        <title>Description of Mycoplasma bradburyaesp. nov.from sea birds: a tribute to a great mycoplasmologist.</title>
        <authorList>
            <person name="Ramirez A.S."/>
            <person name="Poveda C."/>
            <person name="Suarez-Perez A."/>
            <person name="Rosales R.S."/>
            <person name="Dijkman R."/>
            <person name="Feberwee A."/>
            <person name="Spergser J."/>
            <person name="Szostak M.P."/>
            <person name="Ressel L."/>
            <person name="Calabuig P."/>
            <person name="Catania S."/>
            <person name="Gobbo F."/>
            <person name="Timofte D."/>
            <person name="Poveda J.B."/>
        </authorList>
    </citation>
    <scope>NUCLEOTIDE SEQUENCE</scope>
    <source>
        <strain evidence="2 5">T158</strain>
        <strain evidence="3">T264</strain>
    </source>
</reference>
<feature type="transmembrane region" description="Helical" evidence="1">
    <location>
        <begin position="64"/>
        <end position="88"/>
    </location>
</feature>
<dbReference type="AlphaFoldDB" id="A0AAW6HNJ1"/>
<dbReference type="EMBL" id="JAJHZP010000013">
    <property type="protein sequence ID" value="MDC4183407.1"/>
    <property type="molecule type" value="Genomic_DNA"/>
</dbReference>
<keyword evidence="1" id="KW-1133">Transmembrane helix</keyword>
<proteinExistence type="predicted"/>
<evidence type="ECO:0000313" key="4">
    <source>
        <dbReference type="Proteomes" id="UP001216384"/>
    </source>
</evidence>
<gene>
    <name evidence="2" type="ORF">LNO68_02415</name>
    <name evidence="3" type="ORF">LNO71_01970</name>
</gene>
<dbReference type="Proteomes" id="UP001220940">
    <property type="component" value="Unassembled WGS sequence"/>
</dbReference>
<protein>
    <submittedName>
        <fullName evidence="3">Uncharacterized protein</fullName>
    </submittedName>
</protein>
<sequence length="94" mass="10672">MSKELTNQTNQPDLEEIKESHTKIIQEGINQDQLNLTNKDNTHNEVYEYQSKSKLDNLSLWSKVFIIILLVLICIGAIIGTVFAITAAKEMIPK</sequence>
<dbReference type="RefSeq" id="WP_255035002.1">
    <property type="nucleotide sequence ID" value="NZ_CP101414.1"/>
</dbReference>
<keyword evidence="5" id="KW-1185">Reference proteome</keyword>
<comment type="caution">
    <text evidence="3">The sequence shown here is derived from an EMBL/GenBank/DDBJ whole genome shotgun (WGS) entry which is preliminary data.</text>
</comment>
<organism evidence="3 4">
    <name type="scientific">Mycoplasma bradburyae</name>
    <dbReference type="NCBI Taxonomy" id="2963128"/>
    <lineage>
        <taxon>Bacteria</taxon>
        <taxon>Bacillati</taxon>
        <taxon>Mycoplasmatota</taxon>
        <taxon>Mollicutes</taxon>
        <taxon>Mycoplasmataceae</taxon>
        <taxon>Mycoplasma</taxon>
    </lineage>
</organism>
<evidence type="ECO:0000256" key="1">
    <source>
        <dbReference type="SAM" id="Phobius"/>
    </source>
</evidence>